<dbReference type="Gene3D" id="3.40.50.2000">
    <property type="entry name" value="Glycogen Phosphorylase B"/>
    <property type="match status" value="2"/>
</dbReference>
<proteinExistence type="inferred from homology"/>
<feature type="domain" description="Glycosyl transferase family 28 C-terminal" evidence="12">
    <location>
        <begin position="193"/>
        <end position="373"/>
    </location>
</feature>
<dbReference type="GO" id="GO:0051991">
    <property type="term" value="F:UDP-N-acetyl-D-glucosamine:N-acetylmuramoyl-L-alanyl-D-glutamyl-meso-2,6-diaminopimelyl-D-alanyl-D-alanine-diphosphoundecaprenol 4-beta-N-acetylglucosaminlytransferase activity"/>
    <property type="evidence" value="ECO:0007669"/>
    <property type="project" value="RHEA"/>
</dbReference>
<dbReference type="CDD" id="cd03785">
    <property type="entry name" value="GT28_MurG"/>
    <property type="match status" value="1"/>
</dbReference>
<dbReference type="GO" id="GO:0051301">
    <property type="term" value="P:cell division"/>
    <property type="evidence" value="ECO:0007669"/>
    <property type="project" value="UniProtKB-KW"/>
</dbReference>
<evidence type="ECO:0000256" key="1">
    <source>
        <dbReference type="ARBA" id="ARBA00022475"/>
    </source>
</evidence>
<dbReference type="PANTHER" id="PTHR21015:SF22">
    <property type="entry name" value="GLYCOSYLTRANSFERASE"/>
    <property type="match status" value="1"/>
</dbReference>
<evidence type="ECO:0000256" key="3">
    <source>
        <dbReference type="ARBA" id="ARBA00022676"/>
    </source>
</evidence>
<keyword evidence="14" id="KW-1185">Reference proteome</keyword>
<dbReference type="UniPathway" id="UPA00219"/>
<evidence type="ECO:0000256" key="2">
    <source>
        <dbReference type="ARBA" id="ARBA00022618"/>
    </source>
</evidence>
<dbReference type="Pfam" id="PF03033">
    <property type="entry name" value="Glyco_transf_28"/>
    <property type="match status" value="1"/>
</dbReference>
<comment type="caution">
    <text evidence="13">The sequence shown here is derived from an EMBL/GenBank/DDBJ whole genome shotgun (WGS) entry which is preliminary data.</text>
</comment>
<dbReference type="STRING" id="1548208.AXK12_07285"/>
<evidence type="ECO:0000256" key="4">
    <source>
        <dbReference type="ARBA" id="ARBA00022679"/>
    </source>
</evidence>
<comment type="subcellular location">
    <subcellularLocation>
        <location evidence="10">Cell membrane</location>
        <topology evidence="10">Peripheral membrane protein</topology>
        <orientation evidence="10">Cytoplasmic side</orientation>
    </subcellularLocation>
</comment>
<evidence type="ECO:0000313" key="14">
    <source>
        <dbReference type="Proteomes" id="UP000071392"/>
    </source>
</evidence>
<accession>A0A139SIZ6</accession>
<dbReference type="GO" id="GO:0050511">
    <property type="term" value="F:undecaprenyldiphospho-muramoylpentapeptide beta-N-acetylglucosaminyltransferase activity"/>
    <property type="evidence" value="ECO:0007669"/>
    <property type="project" value="UniProtKB-UniRule"/>
</dbReference>
<dbReference type="GO" id="GO:0071555">
    <property type="term" value="P:cell wall organization"/>
    <property type="evidence" value="ECO:0007669"/>
    <property type="project" value="UniProtKB-KW"/>
</dbReference>
<evidence type="ECO:0000256" key="7">
    <source>
        <dbReference type="ARBA" id="ARBA00023136"/>
    </source>
</evidence>
<sequence>MRSIVISCGGTGGHLTPGVALAEGLLARGEKRGAPTRVTLLISQKKIDARLSERYPQLRFVAVPGTGFSWAPARLLRCIVSQFQGLLFCLKLLTREKPSVVLGMGGFTSAGVAVAARLLGIPLALHESNRVSGLATRTLGRLAVRVYLPEGVRLTGIRPTCIRHVGLPVRCEISPKPHGEACAKLGLDPKRPVIVIFGGSQGAGPLNDWAEAHWSALASEGVQVYCVTGPGKGEAGIRELPLKRGGTAETEPVELQREVRQTNQPATVRAVFVPFCDDVATLLSAADLVVSRAGAGTIAELIRCATPAILVPYPHAADDHQRANAAFFEKRGGGIVIEQSELGRLQREVLDTIFNEWLLHRLKQNLRQMEREDAISVILDDLETLVRE</sequence>
<feature type="binding site" evidence="10">
    <location>
        <begin position="11"/>
        <end position="13"/>
    </location>
    <ligand>
        <name>UDP-N-acetyl-alpha-D-glucosamine</name>
        <dbReference type="ChEBI" id="CHEBI:57705"/>
    </ligand>
</feature>
<dbReference type="AlphaFoldDB" id="A0A139SIZ6"/>
<evidence type="ECO:0000256" key="5">
    <source>
        <dbReference type="ARBA" id="ARBA00022960"/>
    </source>
</evidence>
<dbReference type="EC" id="2.4.1.227" evidence="10"/>
<dbReference type="PANTHER" id="PTHR21015">
    <property type="entry name" value="UDP-N-ACETYLGLUCOSAMINE--N-ACETYLMURAMYL-(PENTAPEPTIDE) PYROPHOSPHORYL-UNDECAPRENOL N-ACETYLGLUCOSAMINE TRANSFERASE 1"/>
    <property type="match status" value="1"/>
</dbReference>
<comment type="catalytic activity">
    <reaction evidence="10">
        <text>di-trans,octa-cis-undecaprenyl diphospho-N-acetyl-alpha-D-muramoyl-L-alanyl-D-glutamyl-meso-2,6-diaminopimeloyl-D-alanyl-D-alanine + UDP-N-acetyl-alpha-D-glucosamine = di-trans,octa-cis-undecaprenyl diphospho-[N-acetyl-alpha-D-glucosaminyl-(1-&gt;4)]-N-acetyl-alpha-D-muramoyl-L-alanyl-D-glutamyl-meso-2,6-diaminopimeloyl-D-alanyl-D-alanine + UDP + H(+)</text>
        <dbReference type="Rhea" id="RHEA:31227"/>
        <dbReference type="ChEBI" id="CHEBI:15378"/>
        <dbReference type="ChEBI" id="CHEBI:57705"/>
        <dbReference type="ChEBI" id="CHEBI:58223"/>
        <dbReference type="ChEBI" id="CHEBI:61387"/>
        <dbReference type="ChEBI" id="CHEBI:61388"/>
        <dbReference type="EC" id="2.4.1.227"/>
    </reaction>
</comment>
<keyword evidence="4 10" id="KW-0808">Transferase</keyword>
<evidence type="ECO:0000256" key="9">
    <source>
        <dbReference type="ARBA" id="ARBA00023316"/>
    </source>
</evidence>
<protein>
    <recommendedName>
        <fullName evidence="10">UDP-N-acetylglucosamine--N-acetylmuramyl-(pentapeptide) pyrophosphoryl-undecaprenol N-acetylglucosamine transferase</fullName>
        <ecNumber evidence="10">2.4.1.227</ecNumber>
    </recommendedName>
    <alternativeName>
        <fullName evidence="10">Undecaprenyl-PP-MurNAc-pentapeptide-UDPGlcNAc GlcNAc transferase</fullName>
    </alternativeName>
</protein>
<evidence type="ECO:0000259" key="11">
    <source>
        <dbReference type="Pfam" id="PF03033"/>
    </source>
</evidence>
<dbReference type="Pfam" id="PF04101">
    <property type="entry name" value="Glyco_tran_28_C"/>
    <property type="match status" value="1"/>
</dbReference>
<dbReference type="RefSeq" id="WP_068712856.1">
    <property type="nucleotide sequence ID" value="NZ_LSZP01000053.1"/>
</dbReference>
<feature type="binding site" evidence="10">
    <location>
        <position position="200"/>
    </location>
    <ligand>
        <name>UDP-N-acetyl-alpha-D-glucosamine</name>
        <dbReference type="ChEBI" id="CHEBI:57705"/>
    </ligand>
</feature>
<comment type="pathway">
    <text evidence="10">Cell wall biogenesis; peptidoglycan biosynthesis.</text>
</comment>
<evidence type="ECO:0000256" key="8">
    <source>
        <dbReference type="ARBA" id="ARBA00023306"/>
    </source>
</evidence>
<reference evidence="13 14" key="1">
    <citation type="submission" date="2016-02" db="EMBL/GenBank/DDBJ databases">
        <authorList>
            <person name="Wen L."/>
            <person name="He K."/>
            <person name="Yang H."/>
        </authorList>
    </citation>
    <scope>NUCLEOTIDE SEQUENCE [LARGE SCALE GENOMIC DNA]</scope>
    <source>
        <strain evidence="13 14">CV41</strain>
    </source>
</reference>
<evidence type="ECO:0000256" key="6">
    <source>
        <dbReference type="ARBA" id="ARBA00022984"/>
    </source>
</evidence>
<dbReference type="SUPFAM" id="SSF53756">
    <property type="entry name" value="UDP-Glycosyltransferase/glycogen phosphorylase"/>
    <property type="match status" value="1"/>
</dbReference>
<evidence type="ECO:0000259" key="12">
    <source>
        <dbReference type="Pfam" id="PF04101"/>
    </source>
</evidence>
<dbReference type="HAMAP" id="MF_00033">
    <property type="entry name" value="MurG"/>
    <property type="match status" value="1"/>
</dbReference>
<feature type="binding site" evidence="10">
    <location>
        <position position="129"/>
    </location>
    <ligand>
        <name>UDP-N-acetyl-alpha-D-glucosamine</name>
        <dbReference type="ChEBI" id="CHEBI:57705"/>
    </ligand>
</feature>
<dbReference type="GO" id="GO:0009252">
    <property type="term" value="P:peptidoglycan biosynthetic process"/>
    <property type="evidence" value="ECO:0007669"/>
    <property type="project" value="UniProtKB-UniRule"/>
</dbReference>
<comment type="similarity">
    <text evidence="10">Belongs to the glycosyltransferase 28 family. MurG subfamily.</text>
</comment>
<keyword evidence="2 10" id="KW-0132">Cell division</keyword>
<dbReference type="OrthoDB" id="9808936at2"/>
<dbReference type="GO" id="GO:0005975">
    <property type="term" value="P:carbohydrate metabolic process"/>
    <property type="evidence" value="ECO:0007669"/>
    <property type="project" value="InterPro"/>
</dbReference>
<feature type="binding site" evidence="10">
    <location>
        <position position="321"/>
    </location>
    <ligand>
        <name>UDP-N-acetyl-alpha-D-glucosamine</name>
        <dbReference type="ChEBI" id="CHEBI:57705"/>
    </ligand>
</feature>
<dbReference type="Proteomes" id="UP000071392">
    <property type="component" value="Unassembled WGS sequence"/>
</dbReference>
<dbReference type="InterPro" id="IPR004276">
    <property type="entry name" value="GlycoTrans_28_N"/>
</dbReference>
<name>A0A139SIZ6_9BACT</name>
<evidence type="ECO:0000313" key="13">
    <source>
        <dbReference type="EMBL" id="KXU34545.1"/>
    </source>
</evidence>
<evidence type="ECO:0000256" key="10">
    <source>
        <dbReference type="HAMAP-Rule" id="MF_00033"/>
    </source>
</evidence>
<dbReference type="InterPro" id="IPR007235">
    <property type="entry name" value="Glyco_trans_28_C"/>
</dbReference>
<keyword evidence="3 10" id="KW-0328">Glycosyltransferase</keyword>
<comment type="function">
    <text evidence="10">Cell wall formation. Catalyzes the transfer of a GlcNAc subunit on undecaprenyl-pyrophosphoryl-MurNAc-pentapeptide (lipid intermediate I) to form undecaprenyl-pyrophosphoryl-MurNAc-(pentapeptide)GlcNAc (lipid intermediate II).</text>
</comment>
<keyword evidence="5 10" id="KW-0133">Cell shape</keyword>
<feature type="domain" description="Glycosyltransferase family 28 N-terminal" evidence="11">
    <location>
        <begin position="4"/>
        <end position="147"/>
    </location>
</feature>
<dbReference type="GO" id="GO:0008360">
    <property type="term" value="P:regulation of cell shape"/>
    <property type="evidence" value="ECO:0007669"/>
    <property type="project" value="UniProtKB-KW"/>
</dbReference>
<dbReference type="InterPro" id="IPR006009">
    <property type="entry name" value="GlcNAc_MurG"/>
</dbReference>
<organism evidence="13 14">
    <name type="scientific">Cephaloticoccus capnophilus</name>
    <dbReference type="NCBI Taxonomy" id="1548208"/>
    <lineage>
        <taxon>Bacteria</taxon>
        <taxon>Pseudomonadati</taxon>
        <taxon>Verrucomicrobiota</taxon>
        <taxon>Opitutia</taxon>
        <taxon>Opitutales</taxon>
        <taxon>Opitutaceae</taxon>
        <taxon>Cephaloticoccus</taxon>
    </lineage>
</organism>
<keyword evidence="7 10" id="KW-0472">Membrane</keyword>
<feature type="binding site" evidence="10">
    <location>
        <position position="170"/>
    </location>
    <ligand>
        <name>UDP-N-acetyl-alpha-D-glucosamine</name>
        <dbReference type="ChEBI" id="CHEBI:57705"/>
    </ligand>
</feature>
<keyword evidence="1 10" id="KW-1003">Cell membrane</keyword>
<keyword evidence="9 10" id="KW-0961">Cell wall biogenesis/degradation</keyword>
<comment type="caution">
    <text evidence="10">Lacks conserved residue(s) required for the propagation of feature annotation.</text>
</comment>
<dbReference type="EMBL" id="LSZP01000053">
    <property type="protein sequence ID" value="KXU34545.1"/>
    <property type="molecule type" value="Genomic_DNA"/>
</dbReference>
<keyword evidence="8 10" id="KW-0131">Cell cycle</keyword>
<dbReference type="GO" id="GO:0005886">
    <property type="term" value="C:plasma membrane"/>
    <property type="evidence" value="ECO:0007669"/>
    <property type="project" value="UniProtKB-SubCell"/>
</dbReference>
<gene>
    <name evidence="10" type="primary">murG</name>
    <name evidence="13" type="ORF">AXK12_07285</name>
</gene>
<keyword evidence="6 10" id="KW-0573">Peptidoglycan synthesis</keyword>